<dbReference type="InterPro" id="IPR014030">
    <property type="entry name" value="Ketoacyl_synth_N"/>
</dbReference>
<accession>T1H932</accession>
<dbReference type="GO" id="GO:0004312">
    <property type="term" value="F:fatty acid synthase activity"/>
    <property type="evidence" value="ECO:0007669"/>
    <property type="project" value="TreeGrafter"/>
</dbReference>
<evidence type="ECO:0000313" key="2">
    <source>
        <dbReference type="EnsemblMetazoa" id="RPRC000531-PA"/>
    </source>
</evidence>
<dbReference type="EnsemblMetazoa" id="RPRC000531-RA">
    <property type="protein sequence ID" value="RPRC000531-PA"/>
    <property type="gene ID" value="RPRC000531"/>
</dbReference>
<dbReference type="HOGENOM" id="CLU_1671512_0_0_1"/>
<dbReference type="Gene3D" id="3.40.47.10">
    <property type="match status" value="1"/>
</dbReference>
<dbReference type="GO" id="GO:0006633">
    <property type="term" value="P:fatty acid biosynthetic process"/>
    <property type="evidence" value="ECO:0007669"/>
    <property type="project" value="TreeGrafter"/>
</dbReference>
<keyword evidence="3" id="KW-1185">Reference proteome</keyword>
<dbReference type="STRING" id="13249.T1H932"/>
<dbReference type="PANTHER" id="PTHR43775">
    <property type="entry name" value="FATTY ACID SYNTHASE"/>
    <property type="match status" value="1"/>
</dbReference>
<dbReference type="VEuPathDB" id="VectorBase:RPRC000531"/>
<feature type="domain" description="Beta-ketoacyl synthase-like N-terminal" evidence="1">
    <location>
        <begin position="7"/>
        <end position="155"/>
    </location>
</feature>
<dbReference type="InParanoid" id="T1H932"/>
<evidence type="ECO:0000259" key="1">
    <source>
        <dbReference type="Pfam" id="PF00109"/>
    </source>
</evidence>
<protein>
    <submittedName>
        <fullName evidence="2">Ketoacyl_synth_N domain-containing protein</fullName>
    </submittedName>
</protein>
<dbReference type="InterPro" id="IPR016039">
    <property type="entry name" value="Thiolase-like"/>
</dbReference>
<dbReference type="EMBL" id="ACPB03002158">
    <property type="status" value="NOT_ANNOTATED_CDS"/>
    <property type="molecule type" value="Genomic_DNA"/>
</dbReference>
<dbReference type="AlphaFoldDB" id="T1H932"/>
<dbReference type="InterPro" id="IPR050091">
    <property type="entry name" value="PKS_NRPS_Biosynth_Enz"/>
</dbReference>
<dbReference type="PANTHER" id="PTHR43775:SF23">
    <property type="entry name" value="FATTY ACID SYNTHASE 3"/>
    <property type="match status" value="1"/>
</dbReference>
<proteinExistence type="predicted"/>
<dbReference type="eggNOG" id="KOG1202">
    <property type="taxonomic scope" value="Eukaryota"/>
</dbReference>
<reference evidence="2" key="1">
    <citation type="submission" date="2015-05" db="UniProtKB">
        <authorList>
            <consortium name="EnsemblMetazoa"/>
        </authorList>
    </citation>
    <scope>IDENTIFICATION</scope>
</reference>
<name>T1H932_RHOPR</name>
<dbReference type="Pfam" id="PF00109">
    <property type="entry name" value="ketoacyl-synt"/>
    <property type="match status" value="1"/>
</dbReference>
<organism evidence="2 3">
    <name type="scientific">Rhodnius prolixus</name>
    <name type="common">Triatomid bug</name>
    <dbReference type="NCBI Taxonomy" id="13249"/>
    <lineage>
        <taxon>Eukaryota</taxon>
        <taxon>Metazoa</taxon>
        <taxon>Ecdysozoa</taxon>
        <taxon>Arthropoda</taxon>
        <taxon>Hexapoda</taxon>
        <taxon>Insecta</taxon>
        <taxon>Pterygota</taxon>
        <taxon>Neoptera</taxon>
        <taxon>Paraneoptera</taxon>
        <taxon>Hemiptera</taxon>
        <taxon>Heteroptera</taxon>
        <taxon>Panheteroptera</taxon>
        <taxon>Cimicomorpha</taxon>
        <taxon>Reduviidae</taxon>
        <taxon>Triatominae</taxon>
        <taxon>Rhodnius</taxon>
    </lineage>
</organism>
<dbReference type="Proteomes" id="UP000015103">
    <property type="component" value="Unassembled WGS sequence"/>
</dbReference>
<sequence length="158" mass="17898">MSLKKYEVVISGMGGLFPGCEDMYDVEKKLYNMEEMVEEQQLWYSDFGVPKFIGKLRYSHALDNKFFGLYSQLYNIMDPLTTQSLQYSFEAICDAGVNPFSLNGSKTAVLMSSAVSEIEFSVIEAYKQQNIGLVGQSRGMQANRVSYFLNLQANVIRC</sequence>
<dbReference type="SUPFAM" id="SSF53901">
    <property type="entry name" value="Thiolase-like"/>
    <property type="match status" value="1"/>
</dbReference>
<evidence type="ECO:0000313" key="3">
    <source>
        <dbReference type="Proteomes" id="UP000015103"/>
    </source>
</evidence>
<dbReference type="OMA" id="CETSAIH"/>